<feature type="compositionally biased region" description="Polar residues" evidence="6">
    <location>
        <begin position="208"/>
        <end position="220"/>
    </location>
</feature>
<feature type="region of interest" description="Disordered" evidence="6">
    <location>
        <begin position="94"/>
        <end position="360"/>
    </location>
</feature>
<feature type="compositionally biased region" description="Basic and acidic residues" evidence="6">
    <location>
        <begin position="114"/>
        <end position="134"/>
    </location>
</feature>
<protein>
    <recommendedName>
        <fullName evidence="7">Ubiquitin-like protease family profile domain-containing protein</fullName>
    </recommendedName>
</protein>
<feature type="domain" description="Ubiquitin-like protease family profile" evidence="7">
    <location>
        <begin position="724"/>
        <end position="975"/>
    </location>
</feature>
<feature type="compositionally biased region" description="Acidic residues" evidence="6">
    <location>
        <begin position="350"/>
        <end position="359"/>
    </location>
</feature>
<sequence>MISNALSDSGSFKAVYNNVLGFILGPPAESKPSPEIRSRSLSEEQPRAIPSANSTSSPMHSNVQAKIDIANRLFAGTGKYDPIELDHDDEVQEVTAPTRKGTQSSAKHTLRPPRHTETQTDKNRSSRASSEEARILGSAQRNPADAVLIDIPTNKSDMSFEPRRKTFTAVKPARGGGLRPMNTLGAVRDPRGTFQSYQYEATRKQQEKPTIQASQSQKSPTAPFKIPSKAKTSASQRPQTEIRSTPTHQGRNADMPPYKRRKLQSPSDEHSRPENGHGTSSRTTREQSRRGEATRLDSEALASSYGFQELEASTTARPTNGVKHTPLRDLESHNGRIGRRVEQKARAESPDELMDPPLVDDDKFENFTKIARQQRLARRDDTDEDQDVIMTTRPSPRAGLHADTERKSQQRRPLATITPMTSKIAARLDAESPDELSVTEQASKPARRPLPSSPIEQLPPGSKFKLQNFVCLGFPEAKDYEIEVFRHNRTFSLKYHNAQLTKDALINEIPLSKVISMTLPDEGDKLHVVMLRLSQSVLTGNTCFLEFVSEKIMNDYAHLMIDLDSTIKTGHRPVSWLENAIGMTYATSRGMSDQQKVNIRAHLPGNDSPVTTIKSSVIREDRLSSRVRLKDSLDSPVQQDGVLRHQKSPKQDGSILEQHVVPRSTQPSTTDTSSDRQRQTRARTTKQDAQDVVSSSRTLNLDPRRQGPEWKKPLMYPPDGAKRESVTWDDLARLEDDEFLNDSLVGLFIRYLQHRSAEKVKKMHFFNTFFYEKLTQSTSGKGRGRQINYAGVANWTKNVNIFQRDYVVVPVNESAHWYVMIICNLSSLKKEVNGTAASSVDIPASANDHVNGSERPHVIVDSDVVPRETLSDDELPEPTEVLPDSTRKKRTGHKRAPPLRRYDIGKPVIITLDSLNLNRSPTATVLKEYLIQEAKEKYQFEIDIKDISGMTAKNIPLQGNFSDCGLYLCMYLEQFLRDPQTFATSLLQRDADAIKWPKRLASHALRQRLYEMLQELYMAQQKKQEPNLPPIGGILIKDEDFLTDKQQDKRQYAERVQHGLAFYHNHSSKVNNKSGDRIASEHKEVTASKVQDHHGETVTAEHLAEGDTSAIVIEDDSQRESGPRHEHISPYFPVPAHRAQPAEHRQDTPLELAATLRQQRSPERSTRVSNLQESATHYSPEKPSSSATTAIDLSTPTQEHTTRRHRSVSVNTGFLSGNDSYDMHAERAIGPNDVEQQKAEDTAQPEEEVFEGFGDDPAVERQQRRHSSVVPESDYGDERTADTMQVDDPAAPDEMLLE</sequence>
<feature type="compositionally biased region" description="Polar residues" evidence="6">
    <location>
        <begin position="1208"/>
        <end position="1219"/>
    </location>
</feature>
<dbReference type="InterPro" id="IPR051947">
    <property type="entry name" value="Sentrin-specific_protease"/>
</dbReference>
<keyword evidence="2" id="KW-0597">Phosphoprotein</keyword>
<evidence type="ECO:0000256" key="2">
    <source>
        <dbReference type="ARBA" id="ARBA00022553"/>
    </source>
</evidence>
<dbReference type="InterPro" id="IPR038765">
    <property type="entry name" value="Papain-like_cys_pep_sf"/>
</dbReference>
<dbReference type="GeneID" id="89999744"/>
<feature type="compositionally biased region" description="Basic and acidic residues" evidence="6">
    <location>
        <begin position="702"/>
        <end position="712"/>
    </location>
</feature>
<comment type="caution">
    <text evidence="8">The sequence shown here is derived from an EMBL/GenBank/DDBJ whole genome shotgun (WGS) entry which is preliminary data.</text>
</comment>
<evidence type="ECO:0000259" key="7">
    <source>
        <dbReference type="PROSITE" id="PS50600"/>
    </source>
</evidence>
<gene>
    <name evidence="8" type="ORF">PMZ80_006295</name>
</gene>
<evidence type="ECO:0000313" key="8">
    <source>
        <dbReference type="EMBL" id="KAK5941018.1"/>
    </source>
</evidence>
<feature type="region of interest" description="Disordered" evidence="6">
    <location>
        <begin position="1156"/>
        <end position="1219"/>
    </location>
</feature>
<feature type="compositionally biased region" description="Basic and acidic residues" evidence="6">
    <location>
        <begin position="32"/>
        <end position="46"/>
    </location>
</feature>
<feature type="compositionally biased region" description="Basic and acidic residues" evidence="6">
    <location>
        <begin position="283"/>
        <end position="298"/>
    </location>
</feature>
<evidence type="ECO:0000256" key="4">
    <source>
        <dbReference type="ARBA" id="ARBA00022786"/>
    </source>
</evidence>
<reference evidence="8 9" key="1">
    <citation type="journal article" date="2023" name="Res Sq">
        <title>Genomic and morphological characterization of Knufia obscura isolated from the Mars 2020 spacecraft assembly facility.</title>
        <authorList>
            <person name="Chander A.M."/>
            <person name="Teixeira M.M."/>
            <person name="Singh N.K."/>
            <person name="Williams M.P."/>
            <person name="Parker C.W."/>
            <person name="Leo P."/>
            <person name="Stajich J.E."/>
            <person name="Torok T."/>
            <person name="Tighe S."/>
            <person name="Mason C.E."/>
            <person name="Venkateswaran K."/>
        </authorList>
    </citation>
    <scope>NUCLEOTIDE SEQUENCE [LARGE SCALE GENOMIC DNA]</scope>
    <source>
        <strain evidence="8 9">CCFEE 5817</strain>
    </source>
</reference>
<evidence type="ECO:0000256" key="3">
    <source>
        <dbReference type="ARBA" id="ARBA00022670"/>
    </source>
</evidence>
<accession>A0ABR0RLC4</accession>
<dbReference type="RefSeq" id="XP_064729108.1">
    <property type="nucleotide sequence ID" value="XM_064874708.1"/>
</dbReference>
<dbReference type="Proteomes" id="UP001334248">
    <property type="component" value="Unassembled WGS sequence"/>
</dbReference>
<feature type="region of interest" description="Disordered" evidence="6">
    <location>
        <begin position="1234"/>
        <end position="1298"/>
    </location>
</feature>
<feature type="region of interest" description="Disordered" evidence="6">
    <location>
        <begin position="25"/>
        <end position="64"/>
    </location>
</feature>
<evidence type="ECO:0000256" key="5">
    <source>
        <dbReference type="ARBA" id="ARBA00022801"/>
    </source>
</evidence>
<feature type="region of interest" description="Disordered" evidence="6">
    <location>
        <begin position="629"/>
        <end position="722"/>
    </location>
</feature>
<name>A0ABR0RLC4_9EURO</name>
<feature type="compositionally biased region" description="Basic residues" evidence="6">
    <location>
        <begin position="887"/>
        <end position="897"/>
    </location>
</feature>
<dbReference type="Gene3D" id="3.40.395.10">
    <property type="entry name" value="Adenoviral Proteinase, Chain A"/>
    <property type="match status" value="1"/>
</dbReference>
<dbReference type="InterPro" id="IPR003653">
    <property type="entry name" value="Peptidase_C48_C"/>
</dbReference>
<proteinExistence type="inferred from homology"/>
<feature type="compositionally biased region" description="Polar residues" evidence="6">
    <location>
        <begin position="51"/>
        <end position="64"/>
    </location>
</feature>
<feature type="region of interest" description="Disordered" evidence="6">
    <location>
        <begin position="867"/>
        <end position="897"/>
    </location>
</feature>
<keyword evidence="9" id="KW-1185">Reference proteome</keyword>
<dbReference type="PROSITE" id="PS50600">
    <property type="entry name" value="ULP_PROTEASE"/>
    <property type="match status" value="1"/>
</dbReference>
<feature type="compositionally biased region" description="Acidic residues" evidence="6">
    <location>
        <begin position="1243"/>
        <end position="1254"/>
    </location>
</feature>
<feature type="compositionally biased region" description="Polar residues" evidence="6">
    <location>
        <begin position="230"/>
        <end position="250"/>
    </location>
</feature>
<dbReference type="Pfam" id="PF02902">
    <property type="entry name" value="Peptidase_C48"/>
    <property type="match status" value="1"/>
</dbReference>
<dbReference type="PANTHER" id="PTHR46896">
    <property type="entry name" value="SENTRIN-SPECIFIC PROTEASE"/>
    <property type="match status" value="1"/>
</dbReference>
<organism evidence="8 9">
    <name type="scientific">Knufia obscura</name>
    <dbReference type="NCBI Taxonomy" id="1635080"/>
    <lineage>
        <taxon>Eukaryota</taxon>
        <taxon>Fungi</taxon>
        <taxon>Dikarya</taxon>
        <taxon>Ascomycota</taxon>
        <taxon>Pezizomycotina</taxon>
        <taxon>Eurotiomycetes</taxon>
        <taxon>Chaetothyriomycetidae</taxon>
        <taxon>Chaetothyriales</taxon>
        <taxon>Trichomeriaceae</taxon>
        <taxon>Knufia</taxon>
    </lineage>
</organism>
<keyword evidence="4" id="KW-0833">Ubl conjugation pathway</keyword>
<feature type="region of interest" description="Disordered" evidence="6">
    <location>
        <begin position="427"/>
        <end position="459"/>
    </location>
</feature>
<feature type="compositionally biased region" description="Low complexity" evidence="6">
    <location>
        <begin position="662"/>
        <end position="672"/>
    </location>
</feature>
<dbReference type="PANTHER" id="PTHR46896:SF3">
    <property type="entry name" value="FI06413P-RELATED"/>
    <property type="match status" value="1"/>
</dbReference>
<evidence type="ECO:0000313" key="9">
    <source>
        <dbReference type="Proteomes" id="UP001334248"/>
    </source>
</evidence>
<keyword evidence="3" id="KW-0645">Protease</keyword>
<feature type="region of interest" description="Disordered" evidence="6">
    <location>
        <begin position="393"/>
        <end position="412"/>
    </location>
</feature>
<dbReference type="EMBL" id="JAVHJV010000007">
    <property type="protein sequence ID" value="KAK5941018.1"/>
    <property type="molecule type" value="Genomic_DNA"/>
</dbReference>
<evidence type="ECO:0000256" key="1">
    <source>
        <dbReference type="ARBA" id="ARBA00005234"/>
    </source>
</evidence>
<feature type="compositionally biased region" description="Basic and acidic residues" evidence="6">
    <location>
        <begin position="326"/>
        <end position="349"/>
    </location>
</feature>
<feature type="compositionally biased region" description="Polar residues" evidence="6">
    <location>
        <begin position="1167"/>
        <end position="1199"/>
    </location>
</feature>
<dbReference type="SUPFAM" id="SSF54001">
    <property type="entry name" value="Cysteine proteinases"/>
    <property type="match status" value="1"/>
</dbReference>
<evidence type="ECO:0000256" key="6">
    <source>
        <dbReference type="SAM" id="MobiDB-lite"/>
    </source>
</evidence>
<keyword evidence="5" id="KW-0378">Hydrolase</keyword>
<comment type="similarity">
    <text evidence="1">Belongs to the peptidase C48 family.</text>
</comment>